<evidence type="ECO:0000313" key="5">
    <source>
        <dbReference type="EMBL" id="PPK97310.1"/>
    </source>
</evidence>
<dbReference type="Pfam" id="PF13377">
    <property type="entry name" value="Peripla_BP_3"/>
    <property type="match status" value="1"/>
</dbReference>
<dbReference type="OrthoDB" id="3510266at2"/>
<keyword evidence="2" id="KW-0238">DNA-binding</keyword>
<dbReference type="CDD" id="cd01392">
    <property type="entry name" value="HTH_LacI"/>
    <property type="match status" value="1"/>
</dbReference>
<evidence type="ECO:0000256" key="2">
    <source>
        <dbReference type="ARBA" id="ARBA00023125"/>
    </source>
</evidence>
<name>A0A2S6IT08_9ACTN</name>
<dbReference type="SUPFAM" id="SSF53822">
    <property type="entry name" value="Periplasmic binding protein-like I"/>
    <property type="match status" value="1"/>
</dbReference>
<dbReference type="SUPFAM" id="SSF47413">
    <property type="entry name" value="lambda repressor-like DNA-binding domains"/>
    <property type="match status" value="1"/>
</dbReference>
<feature type="domain" description="HTH lacI-type" evidence="4">
    <location>
        <begin position="3"/>
        <end position="57"/>
    </location>
</feature>
<dbReference type="PANTHER" id="PTHR30146">
    <property type="entry name" value="LACI-RELATED TRANSCRIPTIONAL REPRESSOR"/>
    <property type="match status" value="1"/>
</dbReference>
<comment type="caution">
    <text evidence="5">The sequence shown here is derived from an EMBL/GenBank/DDBJ whole genome shotgun (WGS) entry which is preliminary data.</text>
</comment>
<evidence type="ECO:0000256" key="1">
    <source>
        <dbReference type="ARBA" id="ARBA00023015"/>
    </source>
</evidence>
<keyword evidence="3" id="KW-0804">Transcription</keyword>
<dbReference type="CDD" id="cd06267">
    <property type="entry name" value="PBP1_LacI_sugar_binding-like"/>
    <property type="match status" value="1"/>
</dbReference>
<dbReference type="GO" id="GO:0003700">
    <property type="term" value="F:DNA-binding transcription factor activity"/>
    <property type="evidence" value="ECO:0007669"/>
    <property type="project" value="TreeGrafter"/>
</dbReference>
<dbReference type="Pfam" id="PF00356">
    <property type="entry name" value="LacI"/>
    <property type="match status" value="1"/>
</dbReference>
<dbReference type="GO" id="GO:0000976">
    <property type="term" value="F:transcription cis-regulatory region binding"/>
    <property type="evidence" value="ECO:0007669"/>
    <property type="project" value="TreeGrafter"/>
</dbReference>
<evidence type="ECO:0000313" key="6">
    <source>
        <dbReference type="Proteomes" id="UP000239485"/>
    </source>
</evidence>
<dbReference type="PROSITE" id="PS50932">
    <property type="entry name" value="HTH_LACI_2"/>
    <property type="match status" value="1"/>
</dbReference>
<keyword evidence="1" id="KW-0805">Transcription regulation</keyword>
<sequence>MAVDIREVARRSGVSPATASRALNAHPNVADATRARVLATARELGYQPNQQARALVRQRSDTVGLIWDTGYVRTHGRQSFLQDLLVALKMALAETGYHLMLLSPSSTAASPSDFVSIAAQHSLEGVALMAVNAHLPAVDALIASRRPCVGLDLPVRGARASYVSADNQQGTALAVEHLAGLGHRRIATITGGAGMMPGVERREGFSAAMAAAGLDVPPEYVAEGDFFLESGLAAMRRLLALPSPPTAVFAAGDLMAIGAVRAAEEAGLSVPRDVSVVGFDDIEPASLVHPGLTTVGQDYLAMGRAAVELLVQIIADPRVTGPRGGARRGPAPRLLPGRLVVRGTTAPPA</sequence>
<proteinExistence type="predicted"/>
<dbReference type="InterPro" id="IPR028082">
    <property type="entry name" value="Peripla_BP_I"/>
</dbReference>
<gene>
    <name evidence="5" type="ORF">CLV92_104130</name>
</gene>
<dbReference type="InterPro" id="IPR046335">
    <property type="entry name" value="LacI/GalR-like_sensor"/>
</dbReference>
<organism evidence="5 6">
    <name type="scientific">Kineococcus xinjiangensis</name>
    <dbReference type="NCBI Taxonomy" id="512762"/>
    <lineage>
        <taxon>Bacteria</taxon>
        <taxon>Bacillati</taxon>
        <taxon>Actinomycetota</taxon>
        <taxon>Actinomycetes</taxon>
        <taxon>Kineosporiales</taxon>
        <taxon>Kineosporiaceae</taxon>
        <taxon>Kineococcus</taxon>
    </lineage>
</organism>
<reference evidence="5 6" key="1">
    <citation type="submission" date="2018-02" db="EMBL/GenBank/DDBJ databases">
        <title>Genomic Encyclopedia of Archaeal and Bacterial Type Strains, Phase II (KMG-II): from individual species to whole genera.</title>
        <authorList>
            <person name="Goeker M."/>
        </authorList>
    </citation>
    <scope>NUCLEOTIDE SEQUENCE [LARGE SCALE GENOMIC DNA]</scope>
    <source>
        <strain evidence="5 6">DSM 22857</strain>
    </source>
</reference>
<evidence type="ECO:0000259" key="4">
    <source>
        <dbReference type="PROSITE" id="PS50932"/>
    </source>
</evidence>
<dbReference type="AlphaFoldDB" id="A0A2S6IT08"/>
<dbReference type="EMBL" id="PTJD01000004">
    <property type="protein sequence ID" value="PPK97310.1"/>
    <property type="molecule type" value="Genomic_DNA"/>
</dbReference>
<dbReference type="PANTHER" id="PTHR30146:SF109">
    <property type="entry name" value="HTH-TYPE TRANSCRIPTIONAL REGULATOR GALS"/>
    <property type="match status" value="1"/>
</dbReference>
<evidence type="ECO:0000256" key="3">
    <source>
        <dbReference type="ARBA" id="ARBA00023163"/>
    </source>
</evidence>
<dbReference type="InterPro" id="IPR000843">
    <property type="entry name" value="HTH_LacI"/>
</dbReference>
<dbReference type="Proteomes" id="UP000239485">
    <property type="component" value="Unassembled WGS sequence"/>
</dbReference>
<dbReference type="PROSITE" id="PS00356">
    <property type="entry name" value="HTH_LACI_1"/>
    <property type="match status" value="1"/>
</dbReference>
<keyword evidence="6" id="KW-1185">Reference proteome</keyword>
<dbReference type="SMART" id="SM00354">
    <property type="entry name" value="HTH_LACI"/>
    <property type="match status" value="1"/>
</dbReference>
<protein>
    <submittedName>
        <fullName evidence="5">LacI family transcriptional regulator</fullName>
    </submittedName>
</protein>
<accession>A0A2S6IT08</accession>
<dbReference type="Gene3D" id="3.40.50.2300">
    <property type="match status" value="2"/>
</dbReference>
<dbReference type="Gene3D" id="1.10.260.40">
    <property type="entry name" value="lambda repressor-like DNA-binding domains"/>
    <property type="match status" value="1"/>
</dbReference>
<dbReference type="RefSeq" id="WP_104432137.1">
    <property type="nucleotide sequence ID" value="NZ_PTJD01000004.1"/>
</dbReference>
<dbReference type="InterPro" id="IPR010982">
    <property type="entry name" value="Lambda_DNA-bd_dom_sf"/>
</dbReference>